<dbReference type="InterPro" id="IPR018958">
    <property type="entry name" value="Knr4/Smi1-like_dom"/>
</dbReference>
<dbReference type="Pfam" id="PF09346">
    <property type="entry name" value="SMI1_KNR4"/>
    <property type="match status" value="1"/>
</dbReference>
<name>H2CGK8_9LEPT</name>
<dbReference type="STRING" id="183.GCA_002009735_00373"/>
<dbReference type="SUPFAM" id="SSF160631">
    <property type="entry name" value="SMI1/KNR4-like"/>
    <property type="match status" value="1"/>
</dbReference>
<organism evidence="2 3">
    <name type="scientific">Leptonema illini DSM 21528</name>
    <dbReference type="NCBI Taxonomy" id="929563"/>
    <lineage>
        <taxon>Bacteria</taxon>
        <taxon>Pseudomonadati</taxon>
        <taxon>Spirochaetota</taxon>
        <taxon>Spirochaetia</taxon>
        <taxon>Leptospirales</taxon>
        <taxon>Leptospiraceae</taxon>
        <taxon>Leptonema</taxon>
    </lineage>
</organism>
<proteinExistence type="predicted"/>
<dbReference type="Proteomes" id="UP000005737">
    <property type="component" value="Unassembled WGS sequence"/>
</dbReference>
<reference evidence="2 3" key="1">
    <citation type="submission" date="2011-10" db="EMBL/GenBank/DDBJ databases">
        <title>The Improved High-Quality Draft genome of Leptonema illini DSM 21528.</title>
        <authorList>
            <consortium name="US DOE Joint Genome Institute (JGI-PGF)"/>
            <person name="Lucas S."/>
            <person name="Copeland A."/>
            <person name="Lapidus A."/>
            <person name="Glavina del Rio T."/>
            <person name="Dalin E."/>
            <person name="Tice H."/>
            <person name="Bruce D."/>
            <person name="Goodwin L."/>
            <person name="Pitluck S."/>
            <person name="Peters L."/>
            <person name="Mikhailova N."/>
            <person name="Held B."/>
            <person name="Kyrpides N."/>
            <person name="Mavromatis K."/>
            <person name="Ivanova N."/>
            <person name="Markowitz V."/>
            <person name="Cheng J.-F."/>
            <person name="Hugenholtz P."/>
            <person name="Woyke T."/>
            <person name="Wu D."/>
            <person name="Gronow S."/>
            <person name="Wellnitz S."/>
            <person name="Brambilla E.-M."/>
            <person name="Klenk H.-P."/>
            <person name="Eisen J.A."/>
        </authorList>
    </citation>
    <scope>NUCLEOTIDE SEQUENCE [LARGE SCALE GENOMIC DNA]</scope>
    <source>
        <strain evidence="2 3">DSM 21528</strain>
    </source>
</reference>
<dbReference type="RefSeq" id="WP_002774172.1">
    <property type="nucleotide sequence ID" value="NZ_JH597773.1"/>
</dbReference>
<evidence type="ECO:0000313" key="2">
    <source>
        <dbReference type="EMBL" id="EHQ07925.1"/>
    </source>
</evidence>
<feature type="domain" description="Knr4/Smi1-like" evidence="1">
    <location>
        <begin position="15"/>
        <end position="126"/>
    </location>
</feature>
<dbReference type="SMART" id="SM00860">
    <property type="entry name" value="SMI1_KNR4"/>
    <property type="match status" value="1"/>
</dbReference>
<dbReference type="EMBL" id="JH597773">
    <property type="protein sequence ID" value="EHQ07925.1"/>
    <property type="molecule type" value="Genomic_DNA"/>
</dbReference>
<dbReference type="InterPro" id="IPR037883">
    <property type="entry name" value="Knr4/Smi1-like_sf"/>
</dbReference>
<evidence type="ECO:0000259" key="1">
    <source>
        <dbReference type="SMART" id="SM00860"/>
    </source>
</evidence>
<evidence type="ECO:0000313" key="3">
    <source>
        <dbReference type="Proteomes" id="UP000005737"/>
    </source>
</evidence>
<keyword evidence="3" id="KW-1185">Reference proteome</keyword>
<dbReference type="HOGENOM" id="CLU_152414_0_1_12"/>
<dbReference type="Gene3D" id="3.40.1580.10">
    <property type="entry name" value="SMI1/KNR4-like"/>
    <property type="match status" value="1"/>
</dbReference>
<gene>
    <name evidence="2" type="ORF">Lepil_3265</name>
</gene>
<protein>
    <submittedName>
        <fullName evidence="2">Cell wall assembly/cell proliferation coordinating protein, KNR4-like protein</fullName>
    </submittedName>
</protein>
<sequence>MDYIEYLRDFRRNEGVDSERLDRLKLPKTLPPDYIEFLKISNGGEGFVGAEYMILYRGEDLMQTNAEYHVDENAPGIFLFGSNGGGEALAFDLRDENRIDYVLIPFMFDYNDIIVLGSSFSGFIKRVATQGYFV</sequence>
<accession>H2CGK8</accession>
<dbReference type="AlphaFoldDB" id="H2CGK8"/>